<keyword evidence="1" id="KW-0472">Membrane</keyword>
<dbReference type="EMBL" id="QHLY01000012">
    <property type="protein sequence ID" value="PXA68908.1"/>
    <property type="molecule type" value="Genomic_DNA"/>
</dbReference>
<keyword evidence="1" id="KW-0812">Transmembrane</keyword>
<keyword evidence="3" id="KW-1185">Reference proteome</keyword>
<name>A0A317ZT38_9MICO</name>
<gene>
    <name evidence="2" type="ORF">CTB96_17175</name>
</gene>
<comment type="caution">
    <text evidence="2">The sequence shown here is derived from an EMBL/GenBank/DDBJ whole genome shotgun (WGS) entry which is preliminary data.</text>
</comment>
<proteinExistence type="predicted"/>
<dbReference type="OrthoDB" id="3874273at2"/>
<evidence type="ECO:0000313" key="2">
    <source>
        <dbReference type="EMBL" id="PXA68908.1"/>
    </source>
</evidence>
<evidence type="ECO:0000313" key="3">
    <source>
        <dbReference type="Proteomes" id="UP000246722"/>
    </source>
</evidence>
<protein>
    <submittedName>
        <fullName evidence="2">DUF2809 domain-containing protein</fullName>
    </submittedName>
</protein>
<dbReference type="Proteomes" id="UP000246722">
    <property type="component" value="Unassembled WGS sequence"/>
</dbReference>
<evidence type="ECO:0000256" key="1">
    <source>
        <dbReference type="SAM" id="Phobius"/>
    </source>
</evidence>
<organism evidence="2 3">
    <name type="scientific">Cryobacterium arcticum</name>
    <dbReference type="NCBI Taxonomy" id="670052"/>
    <lineage>
        <taxon>Bacteria</taxon>
        <taxon>Bacillati</taxon>
        <taxon>Actinomycetota</taxon>
        <taxon>Actinomycetes</taxon>
        <taxon>Micrococcales</taxon>
        <taxon>Microbacteriaceae</taxon>
        <taxon>Cryobacterium</taxon>
    </lineage>
</organism>
<accession>A0A317ZT38</accession>
<dbReference type="AlphaFoldDB" id="A0A317ZT38"/>
<feature type="transmembrane region" description="Helical" evidence="1">
    <location>
        <begin position="20"/>
        <end position="39"/>
    </location>
</feature>
<keyword evidence="1" id="KW-1133">Transmembrane helix</keyword>
<dbReference type="Pfam" id="PF10990">
    <property type="entry name" value="DUF2809"/>
    <property type="match status" value="1"/>
</dbReference>
<reference evidence="2 3" key="1">
    <citation type="submission" date="2018-05" db="EMBL/GenBank/DDBJ databases">
        <title>Genetic diversity of glacier-inhabiting Cryobacterium bacteria in China and description of Cryobacterium mengkeensis sp. nov. and Arthrobacter glacialis sp. nov.</title>
        <authorList>
            <person name="Liu Q."/>
            <person name="Xin Y.-H."/>
        </authorList>
    </citation>
    <scope>NUCLEOTIDE SEQUENCE [LARGE SCALE GENOMIC DNA]</scope>
    <source>
        <strain evidence="2 3">SK-1</strain>
    </source>
</reference>
<feature type="transmembrane region" description="Helical" evidence="1">
    <location>
        <begin position="84"/>
        <end position="105"/>
    </location>
</feature>
<sequence length="109" mass="11769">MILVTGLVVHFVTVGVVGDFVADALYAVMVYLMLSFVFVRRPSWQVAIVAIVVCVGIELFQLSGVPADLAEVFPPARLVLGTTFTPVDLVAYVFGVVVAAAVNTWRRLD</sequence>
<feature type="transmembrane region" description="Helical" evidence="1">
    <location>
        <begin position="46"/>
        <end position="64"/>
    </location>
</feature>
<dbReference type="InterPro" id="IPR021257">
    <property type="entry name" value="DUF2809"/>
</dbReference>